<keyword evidence="2" id="KW-0808">Transferase</keyword>
<dbReference type="GO" id="GO:0016747">
    <property type="term" value="F:acyltransferase activity, transferring groups other than amino-acyl groups"/>
    <property type="evidence" value="ECO:0007669"/>
    <property type="project" value="InterPro"/>
</dbReference>
<dbReference type="SUPFAM" id="SSF55729">
    <property type="entry name" value="Acyl-CoA N-acyltransferases (Nat)"/>
    <property type="match status" value="1"/>
</dbReference>
<comment type="caution">
    <text evidence="2">The sequence shown here is derived from an EMBL/GenBank/DDBJ whole genome shotgun (WGS) entry which is preliminary data.</text>
</comment>
<feature type="domain" description="N-acetyltransferase" evidence="1">
    <location>
        <begin position="4"/>
        <end position="152"/>
    </location>
</feature>
<dbReference type="CDD" id="cd04301">
    <property type="entry name" value="NAT_SF"/>
    <property type="match status" value="1"/>
</dbReference>
<dbReference type="InterPro" id="IPR016181">
    <property type="entry name" value="Acyl_CoA_acyltransferase"/>
</dbReference>
<gene>
    <name evidence="2" type="ORF">C1J01_05965</name>
</gene>
<dbReference type="InterPro" id="IPR000182">
    <property type="entry name" value="GNAT_dom"/>
</dbReference>
<dbReference type="Gene3D" id="3.40.630.30">
    <property type="match status" value="1"/>
</dbReference>
<keyword evidence="3" id="KW-1185">Reference proteome</keyword>
<accession>A0A2W2EBY1</accession>
<dbReference type="Proteomes" id="UP000249304">
    <property type="component" value="Unassembled WGS sequence"/>
</dbReference>
<proteinExistence type="predicted"/>
<protein>
    <submittedName>
        <fullName evidence="2">GNAT family N-acetyltransferase</fullName>
    </submittedName>
</protein>
<dbReference type="RefSeq" id="WP_111176854.1">
    <property type="nucleotide sequence ID" value="NZ_POUD01000014.1"/>
</dbReference>
<sequence length="169" mass="18427">MERTQIRPARPDDEERIGHFLAGLSPRTQTFRFFTGGRIPGLARTLLAVDERRDALVAITDAGEIVGHAMSYRGGCADVEIAVVVTDAWQGCGIGRRLIDTLLVRASVRGARTVGMDVMGENRRALRLIRRRWPDAEMRVSSGSVEVLAMLDQAHAFAEQGSGGTPLTV</sequence>
<organism evidence="2 3">
    <name type="scientific">Nonomuraea aridisoli</name>
    <dbReference type="NCBI Taxonomy" id="2070368"/>
    <lineage>
        <taxon>Bacteria</taxon>
        <taxon>Bacillati</taxon>
        <taxon>Actinomycetota</taxon>
        <taxon>Actinomycetes</taxon>
        <taxon>Streptosporangiales</taxon>
        <taxon>Streptosporangiaceae</taxon>
        <taxon>Nonomuraea</taxon>
    </lineage>
</organism>
<dbReference type="OrthoDB" id="4256927at2"/>
<evidence type="ECO:0000259" key="1">
    <source>
        <dbReference type="PROSITE" id="PS51186"/>
    </source>
</evidence>
<dbReference type="AlphaFoldDB" id="A0A2W2EBY1"/>
<dbReference type="EMBL" id="POUD01000014">
    <property type="protein sequence ID" value="PZG21786.1"/>
    <property type="molecule type" value="Genomic_DNA"/>
</dbReference>
<dbReference type="Pfam" id="PF00583">
    <property type="entry name" value="Acetyltransf_1"/>
    <property type="match status" value="1"/>
</dbReference>
<evidence type="ECO:0000313" key="2">
    <source>
        <dbReference type="EMBL" id="PZG21786.1"/>
    </source>
</evidence>
<evidence type="ECO:0000313" key="3">
    <source>
        <dbReference type="Proteomes" id="UP000249304"/>
    </source>
</evidence>
<name>A0A2W2EBY1_9ACTN</name>
<reference evidence="2 3" key="1">
    <citation type="submission" date="2018-01" db="EMBL/GenBank/DDBJ databases">
        <title>Draft genome sequence of Nonomuraea sp. KC333.</title>
        <authorList>
            <person name="Sahin N."/>
            <person name="Saygin H."/>
            <person name="Ay H."/>
        </authorList>
    </citation>
    <scope>NUCLEOTIDE SEQUENCE [LARGE SCALE GENOMIC DNA]</scope>
    <source>
        <strain evidence="2 3">KC333</strain>
    </source>
</reference>
<dbReference type="PROSITE" id="PS51186">
    <property type="entry name" value="GNAT"/>
    <property type="match status" value="1"/>
</dbReference>